<dbReference type="InterPro" id="IPR010559">
    <property type="entry name" value="Sig_transdc_His_kin_internal"/>
</dbReference>
<keyword evidence="3" id="KW-0597">Phosphoprotein</keyword>
<accession>A0ABW3D7J1</accession>
<dbReference type="SMART" id="SM00387">
    <property type="entry name" value="HATPase_c"/>
    <property type="match status" value="1"/>
</dbReference>
<keyword evidence="7" id="KW-1133">Transmembrane helix</keyword>
<keyword evidence="10" id="KW-1185">Reference proteome</keyword>
<sequence length="608" mass="68512">MRKRKRSRWLARLSLKWKSYILFAVFVTLPTLWLGQVVLQQLSGILREQFMASTERNLDVIVMNLTDKMKAVEDMSDYMTYSRDFRTFMMSPPDQISPEENDRIQDSIMGFATFQLMSKGYIKSISIEGIGGGRVDFGEPVLSDETDWREKARSKRGEAVWSDSYLIYSGWNESKRVLSMFRVINSYDDPERPIGLVTVRMDEGAVSALLETGMGKQYGHIFIVRGDGTVVLHDDKRVIGSSNPWLDRSGASSFYSGKGPNAGSYLQIIREVGATGWQLIALIDRARIESHAQGIKASILLILGVMVLLGLAALFGFHWTIIRPILELKKQTMRLEGGDFQARVAIRSGDEIGSLGRQFNRMVRTIRRLIDTKYVLEIRQRESELKLLQSQIDPHFLYNTLDMIRWTARLEQAGQTSQLIEALSRFFRNSLRKDRMWTTLQDELEFVRSYLELQKRRLGDGLSFTVLADARVNHCVMLTQIIQPLVENSLKHGLARRKQGVIAVRCYESGGGLRIDVLDNGSGFAPELAGFLMGAFGSPGSQPAQGLALHNIMERLRIVFGESVGFEIGEPPGGGARVSLRLPLLYNSEQAVRLLHRKDQPGKAGIGP</sequence>
<evidence type="ECO:0000256" key="2">
    <source>
        <dbReference type="ARBA" id="ARBA00022475"/>
    </source>
</evidence>
<evidence type="ECO:0000256" key="4">
    <source>
        <dbReference type="ARBA" id="ARBA00022679"/>
    </source>
</evidence>
<name>A0ABW3D7J1_9BACL</name>
<dbReference type="EC" id="2.7.13.3" evidence="9"/>
<dbReference type="Gene3D" id="3.30.450.20">
    <property type="entry name" value="PAS domain"/>
    <property type="match status" value="2"/>
</dbReference>
<dbReference type="Proteomes" id="UP001597120">
    <property type="component" value="Unassembled WGS sequence"/>
</dbReference>
<keyword evidence="7" id="KW-0812">Transmembrane</keyword>
<feature type="transmembrane region" description="Helical" evidence="7">
    <location>
        <begin position="20"/>
        <end position="39"/>
    </location>
</feature>
<organism evidence="9 10">
    <name type="scientific">Paenibacillus residui</name>
    <dbReference type="NCBI Taxonomy" id="629724"/>
    <lineage>
        <taxon>Bacteria</taxon>
        <taxon>Bacillati</taxon>
        <taxon>Bacillota</taxon>
        <taxon>Bacilli</taxon>
        <taxon>Bacillales</taxon>
        <taxon>Paenibacillaceae</taxon>
        <taxon>Paenibacillus</taxon>
    </lineage>
</organism>
<reference evidence="10" key="1">
    <citation type="journal article" date="2019" name="Int. J. Syst. Evol. Microbiol.">
        <title>The Global Catalogue of Microorganisms (GCM) 10K type strain sequencing project: providing services to taxonomists for standard genome sequencing and annotation.</title>
        <authorList>
            <consortium name="The Broad Institute Genomics Platform"/>
            <consortium name="The Broad Institute Genome Sequencing Center for Infectious Disease"/>
            <person name="Wu L."/>
            <person name="Ma J."/>
        </authorList>
    </citation>
    <scope>NUCLEOTIDE SEQUENCE [LARGE SCALE GENOMIC DNA]</scope>
    <source>
        <strain evidence="10">CCUG 57263</strain>
    </source>
</reference>
<comment type="caution">
    <text evidence="9">The sequence shown here is derived from an EMBL/GenBank/DDBJ whole genome shotgun (WGS) entry which is preliminary data.</text>
</comment>
<dbReference type="InterPro" id="IPR050640">
    <property type="entry name" value="Bact_2-comp_sensor_kinase"/>
</dbReference>
<dbReference type="Gene3D" id="3.30.565.10">
    <property type="entry name" value="Histidine kinase-like ATPase, C-terminal domain"/>
    <property type="match status" value="1"/>
</dbReference>
<dbReference type="RefSeq" id="WP_379286750.1">
    <property type="nucleotide sequence ID" value="NZ_JBHTIU010000021.1"/>
</dbReference>
<dbReference type="Pfam" id="PF06580">
    <property type="entry name" value="His_kinase"/>
    <property type="match status" value="1"/>
</dbReference>
<dbReference type="InterPro" id="IPR003660">
    <property type="entry name" value="HAMP_dom"/>
</dbReference>
<evidence type="ECO:0000256" key="5">
    <source>
        <dbReference type="ARBA" id="ARBA00022777"/>
    </source>
</evidence>
<dbReference type="CDD" id="cd18774">
    <property type="entry name" value="PDC2_HK_sensor"/>
    <property type="match status" value="1"/>
</dbReference>
<feature type="transmembrane region" description="Helical" evidence="7">
    <location>
        <begin position="299"/>
        <end position="321"/>
    </location>
</feature>
<dbReference type="PROSITE" id="PS50885">
    <property type="entry name" value="HAMP"/>
    <property type="match status" value="1"/>
</dbReference>
<evidence type="ECO:0000256" key="6">
    <source>
        <dbReference type="ARBA" id="ARBA00023136"/>
    </source>
</evidence>
<keyword evidence="6 7" id="KW-0472">Membrane</keyword>
<dbReference type="InterPro" id="IPR003594">
    <property type="entry name" value="HATPase_dom"/>
</dbReference>
<evidence type="ECO:0000256" key="1">
    <source>
        <dbReference type="ARBA" id="ARBA00004651"/>
    </source>
</evidence>
<dbReference type="SUPFAM" id="SSF158472">
    <property type="entry name" value="HAMP domain-like"/>
    <property type="match status" value="1"/>
</dbReference>
<dbReference type="SMART" id="SM00304">
    <property type="entry name" value="HAMP"/>
    <property type="match status" value="1"/>
</dbReference>
<dbReference type="CDD" id="cd06225">
    <property type="entry name" value="HAMP"/>
    <property type="match status" value="1"/>
</dbReference>
<dbReference type="Pfam" id="PF02518">
    <property type="entry name" value="HATPase_c"/>
    <property type="match status" value="1"/>
</dbReference>
<evidence type="ECO:0000256" key="7">
    <source>
        <dbReference type="SAM" id="Phobius"/>
    </source>
</evidence>
<gene>
    <name evidence="9" type="ORF">ACFQ03_05895</name>
</gene>
<dbReference type="PANTHER" id="PTHR34220:SF7">
    <property type="entry name" value="SENSOR HISTIDINE KINASE YPDA"/>
    <property type="match status" value="1"/>
</dbReference>
<dbReference type="Pfam" id="PF00672">
    <property type="entry name" value="HAMP"/>
    <property type="match status" value="1"/>
</dbReference>
<proteinExistence type="predicted"/>
<dbReference type="SUPFAM" id="SSF55874">
    <property type="entry name" value="ATPase domain of HSP90 chaperone/DNA topoisomerase II/histidine kinase"/>
    <property type="match status" value="1"/>
</dbReference>
<evidence type="ECO:0000313" key="9">
    <source>
        <dbReference type="EMBL" id="MFD0868674.1"/>
    </source>
</evidence>
<keyword evidence="2" id="KW-1003">Cell membrane</keyword>
<dbReference type="GO" id="GO:0004673">
    <property type="term" value="F:protein histidine kinase activity"/>
    <property type="evidence" value="ECO:0007669"/>
    <property type="project" value="UniProtKB-EC"/>
</dbReference>
<keyword evidence="5 9" id="KW-0418">Kinase</keyword>
<dbReference type="EMBL" id="JBHTIU010000021">
    <property type="protein sequence ID" value="MFD0868674.1"/>
    <property type="molecule type" value="Genomic_DNA"/>
</dbReference>
<evidence type="ECO:0000259" key="8">
    <source>
        <dbReference type="PROSITE" id="PS50885"/>
    </source>
</evidence>
<dbReference type="Gene3D" id="1.10.8.500">
    <property type="entry name" value="HAMP domain in histidine kinase"/>
    <property type="match status" value="1"/>
</dbReference>
<dbReference type="PANTHER" id="PTHR34220">
    <property type="entry name" value="SENSOR HISTIDINE KINASE YPDA"/>
    <property type="match status" value="1"/>
</dbReference>
<keyword evidence="4 9" id="KW-0808">Transferase</keyword>
<protein>
    <submittedName>
        <fullName evidence="9">Sensor histidine kinase</fullName>
        <ecNumber evidence="9">2.7.13.3</ecNumber>
    </submittedName>
</protein>
<dbReference type="InterPro" id="IPR036890">
    <property type="entry name" value="HATPase_C_sf"/>
</dbReference>
<comment type="subcellular location">
    <subcellularLocation>
        <location evidence="1">Cell membrane</location>
        <topology evidence="1">Multi-pass membrane protein</topology>
    </subcellularLocation>
</comment>
<feature type="domain" description="HAMP" evidence="8">
    <location>
        <begin position="319"/>
        <end position="371"/>
    </location>
</feature>
<evidence type="ECO:0000313" key="10">
    <source>
        <dbReference type="Proteomes" id="UP001597120"/>
    </source>
</evidence>
<evidence type="ECO:0000256" key="3">
    <source>
        <dbReference type="ARBA" id="ARBA00022553"/>
    </source>
</evidence>